<protein>
    <recommendedName>
        <fullName evidence="1">MutL C-terminal dimerisation domain-containing protein</fullName>
    </recommendedName>
</protein>
<dbReference type="InterPro" id="IPR014790">
    <property type="entry name" value="MutL_C"/>
</dbReference>
<evidence type="ECO:0000313" key="3">
    <source>
        <dbReference type="Proteomes" id="UP001060112"/>
    </source>
</evidence>
<dbReference type="InterPro" id="IPR042120">
    <property type="entry name" value="MutL_C_dimsub"/>
</dbReference>
<dbReference type="InterPro" id="IPR037198">
    <property type="entry name" value="MutL_C_sf"/>
</dbReference>
<keyword evidence="3" id="KW-1185">Reference proteome</keyword>
<dbReference type="Pfam" id="PF08676">
    <property type="entry name" value="MutL_C"/>
    <property type="match status" value="1"/>
</dbReference>
<dbReference type="EMBL" id="CP101620">
    <property type="protein sequence ID" value="UTY38966.1"/>
    <property type="molecule type" value="Genomic_DNA"/>
</dbReference>
<dbReference type="Proteomes" id="UP001060112">
    <property type="component" value="Chromosome"/>
</dbReference>
<dbReference type="SUPFAM" id="SSF118116">
    <property type="entry name" value="DNA mismatch repair protein MutL"/>
    <property type="match status" value="1"/>
</dbReference>
<dbReference type="Gene3D" id="3.30.1370.100">
    <property type="entry name" value="MutL, C-terminal domain, regulatory subdomain"/>
    <property type="match status" value="1"/>
</dbReference>
<sequence length="109" mass="12720">MEVFGQHGYIVRSLPLWMKKIDENIFVDTMIQEVLHKNHLDVVALQDHAIATLSCKASLKANTYLSQDDMQTIFDNLMRCDNPYVCPHGRPTIIFYSDYELEKLFKRVV</sequence>
<proteinExistence type="predicted"/>
<accession>A0ABY5I0T1</accession>
<reference evidence="2" key="1">
    <citation type="submission" date="2022-07" db="EMBL/GenBank/DDBJ databases">
        <title>Faecal culturing of patients with breast cancer.</title>
        <authorList>
            <person name="Teng N.M.Y."/>
            <person name="Kiu R."/>
            <person name="Evans R."/>
            <person name="Baker D.J."/>
            <person name="Zenner C."/>
            <person name="Robinson S.D."/>
            <person name="Hall L.J."/>
        </authorList>
    </citation>
    <scope>NUCLEOTIDE SEQUENCE</scope>
    <source>
        <strain evidence="2">LH1062</strain>
    </source>
</reference>
<evidence type="ECO:0000313" key="2">
    <source>
        <dbReference type="EMBL" id="UTY38966.1"/>
    </source>
</evidence>
<feature type="domain" description="MutL C-terminal dimerisation" evidence="1">
    <location>
        <begin position="2"/>
        <end position="65"/>
    </location>
</feature>
<dbReference type="Gene3D" id="3.30.1540.20">
    <property type="entry name" value="MutL, C-terminal domain, dimerisation subdomain"/>
    <property type="match status" value="1"/>
</dbReference>
<gene>
    <name evidence="2" type="ORF">NMU03_15495</name>
</gene>
<name>A0ABY5I0T1_9FIRM</name>
<dbReference type="InterPro" id="IPR042121">
    <property type="entry name" value="MutL_C_regsub"/>
</dbReference>
<evidence type="ECO:0000259" key="1">
    <source>
        <dbReference type="Pfam" id="PF08676"/>
    </source>
</evidence>
<organism evidence="2 3">
    <name type="scientific">Allocoprobacillus halotolerans</name>
    <dbReference type="NCBI Taxonomy" id="2944914"/>
    <lineage>
        <taxon>Bacteria</taxon>
        <taxon>Bacillati</taxon>
        <taxon>Bacillota</taxon>
        <taxon>Erysipelotrichia</taxon>
        <taxon>Erysipelotrichales</taxon>
        <taxon>Erysipelotrichaceae</taxon>
        <taxon>Allocoprobacillus</taxon>
    </lineage>
</organism>